<gene>
    <name evidence="2" type="ORF">H9X81_02765</name>
</gene>
<accession>A0ABS2GJG1</accession>
<feature type="transmembrane region" description="Helical" evidence="1">
    <location>
        <begin position="12"/>
        <end position="33"/>
    </location>
</feature>
<sequence>MNTAQAMPWWGWLFFAGFFLLLGLTGVMFVSILRQGDERRRLILLHAGSTSFSAFVGMLLLEIILGVAGSITQGIPMGEKNPLVLLMTAALVYCVSLCYYKRRYGD</sequence>
<comment type="caution">
    <text evidence="2">The sequence shown here is derived from an EMBL/GenBank/DDBJ whole genome shotgun (WGS) entry which is preliminary data.</text>
</comment>
<protein>
    <recommendedName>
        <fullName evidence="4">DUF2178 domain-containing protein</fullName>
    </recommendedName>
</protein>
<organism evidence="2 3">
    <name type="scientific">Hydrogenoanaerobacterium saccharovorans</name>
    <dbReference type="NCBI Taxonomy" id="474960"/>
    <lineage>
        <taxon>Bacteria</taxon>
        <taxon>Bacillati</taxon>
        <taxon>Bacillota</taxon>
        <taxon>Clostridia</taxon>
        <taxon>Eubacteriales</taxon>
        <taxon>Oscillospiraceae</taxon>
        <taxon>Hydrogenoanaerobacterium</taxon>
    </lineage>
</organism>
<proteinExistence type="predicted"/>
<evidence type="ECO:0000313" key="3">
    <source>
        <dbReference type="Proteomes" id="UP000724149"/>
    </source>
</evidence>
<evidence type="ECO:0008006" key="4">
    <source>
        <dbReference type="Google" id="ProtNLM"/>
    </source>
</evidence>
<feature type="transmembrane region" description="Helical" evidence="1">
    <location>
        <begin position="45"/>
        <end position="71"/>
    </location>
</feature>
<keyword evidence="1" id="KW-0472">Membrane</keyword>
<keyword evidence="3" id="KW-1185">Reference proteome</keyword>
<dbReference type="EMBL" id="JACSNR010000002">
    <property type="protein sequence ID" value="MBM6922620.1"/>
    <property type="molecule type" value="Genomic_DNA"/>
</dbReference>
<reference evidence="2 3" key="1">
    <citation type="journal article" date="2021" name="Sci. Rep.">
        <title>The distribution of antibiotic resistance genes in chicken gut microbiota commensals.</title>
        <authorList>
            <person name="Juricova H."/>
            <person name="Matiasovicova J."/>
            <person name="Kubasova T."/>
            <person name="Cejkova D."/>
            <person name="Rychlik I."/>
        </authorList>
    </citation>
    <scope>NUCLEOTIDE SEQUENCE [LARGE SCALE GENOMIC DNA]</scope>
    <source>
        <strain evidence="2 3">An564</strain>
    </source>
</reference>
<feature type="transmembrane region" description="Helical" evidence="1">
    <location>
        <begin position="83"/>
        <end position="100"/>
    </location>
</feature>
<evidence type="ECO:0000256" key="1">
    <source>
        <dbReference type="SAM" id="Phobius"/>
    </source>
</evidence>
<keyword evidence="1" id="KW-1133">Transmembrane helix</keyword>
<evidence type="ECO:0000313" key="2">
    <source>
        <dbReference type="EMBL" id="MBM6922620.1"/>
    </source>
</evidence>
<keyword evidence="1" id="KW-0812">Transmembrane</keyword>
<dbReference type="Proteomes" id="UP000724149">
    <property type="component" value="Unassembled WGS sequence"/>
</dbReference>
<name>A0ABS2GJG1_9FIRM</name>
<dbReference type="RefSeq" id="WP_204719652.1">
    <property type="nucleotide sequence ID" value="NZ_JACSNR010000002.1"/>
</dbReference>